<dbReference type="PANTHER" id="PTHR30572:SF4">
    <property type="entry name" value="ABC TRANSPORTER PERMEASE YTRF"/>
    <property type="match status" value="1"/>
</dbReference>
<feature type="transmembrane region" description="Helical" evidence="7">
    <location>
        <begin position="353"/>
        <end position="375"/>
    </location>
</feature>
<gene>
    <name evidence="10" type="ORF">SAMN05444359_10351</name>
</gene>
<accession>A0A1H9BBN6</accession>
<dbReference type="EMBL" id="FOFB01000003">
    <property type="protein sequence ID" value="SEP86073.1"/>
    <property type="molecule type" value="Genomic_DNA"/>
</dbReference>
<evidence type="ECO:0000259" key="9">
    <source>
        <dbReference type="Pfam" id="PF12704"/>
    </source>
</evidence>
<evidence type="ECO:0000313" key="11">
    <source>
        <dbReference type="Proteomes" id="UP000199021"/>
    </source>
</evidence>
<evidence type="ECO:0000256" key="5">
    <source>
        <dbReference type="ARBA" id="ARBA00023136"/>
    </source>
</evidence>
<dbReference type="PANTHER" id="PTHR30572">
    <property type="entry name" value="MEMBRANE COMPONENT OF TRANSPORTER-RELATED"/>
    <property type="match status" value="1"/>
</dbReference>
<dbReference type="GO" id="GO:0022857">
    <property type="term" value="F:transmembrane transporter activity"/>
    <property type="evidence" value="ECO:0007669"/>
    <property type="project" value="TreeGrafter"/>
</dbReference>
<protein>
    <submittedName>
        <fullName evidence="10">Putative ABC transport system permease protein</fullName>
    </submittedName>
</protein>
<keyword evidence="3 7" id="KW-0812">Transmembrane</keyword>
<sequence>MFSHLLKLMWNKRRANGMIFLEILLAFIVLFGVYSFILYNLERYQSPLGFNYENSIGVRLDFDDEMDSLTVLKTQERIRQDLLAMSDVEAVTWIGPVNPFGGSTWQTSSDASGQLIQTQMMFVDKHFGDAAEVEMMDGRWFTEDDLRGKYRPIVVNREYKERFFPNVETIVDSIAEVNGEHIIVGVTNDFKYKSNFAENFPLTFYPQVERMDNGEPFEMMIIRLRPNSLAEVEEPIYNLLVSATKNTDVVIWDMAKDRIKANRPIVIPIVILMVISGFLLINIALGLFGVLFTQINRRRAEIGLRKAMGATPREVTTQFVMEVLIVTLAGLLLGTFFAVQVPILELMDIPGKFFYYGIIAAVLTILLIVTICAFLPSFQASRLQPANVLHED</sequence>
<comment type="similarity">
    <text evidence="6">Belongs to the ABC-4 integral membrane protein family.</text>
</comment>
<dbReference type="InterPro" id="IPR003838">
    <property type="entry name" value="ABC3_permease_C"/>
</dbReference>
<dbReference type="RefSeq" id="WP_090165483.1">
    <property type="nucleotide sequence ID" value="NZ_FOFB01000003.1"/>
</dbReference>
<dbReference type="Proteomes" id="UP000199021">
    <property type="component" value="Unassembled WGS sequence"/>
</dbReference>
<dbReference type="Pfam" id="PF02687">
    <property type="entry name" value="FtsX"/>
    <property type="match status" value="1"/>
</dbReference>
<dbReference type="OrthoDB" id="8769057at2"/>
<feature type="domain" description="ABC3 transporter permease C-terminal" evidence="8">
    <location>
        <begin position="273"/>
        <end position="385"/>
    </location>
</feature>
<dbReference type="GO" id="GO:0005886">
    <property type="term" value="C:plasma membrane"/>
    <property type="evidence" value="ECO:0007669"/>
    <property type="project" value="UniProtKB-SubCell"/>
</dbReference>
<evidence type="ECO:0000256" key="4">
    <source>
        <dbReference type="ARBA" id="ARBA00022989"/>
    </source>
</evidence>
<evidence type="ECO:0000256" key="6">
    <source>
        <dbReference type="ARBA" id="ARBA00038076"/>
    </source>
</evidence>
<evidence type="ECO:0000256" key="7">
    <source>
        <dbReference type="SAM" id="Phobius"/>
    </source>
</evidence>
<name>A0A1H9BBN6_9BACT</name>
<dbReference type="STRING" id="478744.SAMN05444359_10351"/>
<feature type="transmembrane region" description="Helical" evidence="7">
    <location>
        <begin position="319"/>
        <end position="341"/>
    </location>
</feature>
<keyword evidence="4 7" id="KW-1133">Transmembrane helix</keyword>
<reference evidence="11" key="1">
    <citation type="submission" date="2016-10" db="EMBL/GenBank/DDBJ databases">
        <authorList>
            <person name="Varghese N."/>
            <person name="Submissions S."/>
        </authorList>
    </citation>
    <scope>NUCLEOTIDE SEQUENCE [LARGE SCALE GENOMIC DNA]</scope>
    <source>
        <strain evidence="11">DSM 24740</strain>
    </source>
</reference>
<dbReference type="Pfam" id="PF12704">
    <property type="entry name" value="MacB_PCD"/>
    <property type="match status" value="1"/>
</dbReference>
<evidence type="ECO:0000256" key="1">
    <source>
        <dbReference type="ARBA" id="ARBA00004651"/>
    </source>
</evidence>
<proteinExistence type="inferred from homology"/>
<dbReference type="InParanoid" id="A0A1H9BBN6"/>
<feature type="transmembrane region" description="Helical" evidence="7">
    <location>
        <begin position="20"/>
        <end position="41"/>
    </location>
</feature>
<evidence type="ECO:0000256" key="2">
    <source>
        <dbReference type="ARBA" id="ARBA00022475"/>
    </source>
</evidence>
<organism evidence="10 11">
    <name type="scientific">Neolewinella agarilytica</name>
    <dbReference type="NCBI Taxonomy" id="478744"/>
    <lineage>
        <taxon>Bacteria</taxon>
        <taxon>Pseudomonadati</taxon>
        <taxon>Bacteroidota</taxon>
        <taxon>Saprospiria</taxon>
        <taxon>Saprospirales</taxon>
        <taxon>Lewinellaceae</taxon>
        <taxon>Neolewinella</taxon>
    </lineage>
</organism>
<feature type="transmembrane region" description="Helical" evidence="7">
    <location>
        <begin position="265"/>
        <end position="292"/>
    </location>
</feature>
<dbReference type="InterPro" id="IPR050250">
    <property type="entry name" value="Macrolide_Exporter_MacB"/>
</dbReference>
<evidence type="ECO:0000256" key="3">
    <source>
        <dbReference type="ARBA" id="ARBA00022692"/>
    </source>
</evidence>
<keyword evidence="11" id="KW-1185">Reference proteome</keyword>
<feature type="domain" description="MacB-like periplasmic core" evidence="9">
    <location>
        <begin position="80"/>
        <end position="233"/>
    </location>
</feature>
<comment type="subcellular location">
    <subcellularLocation>
        <location evidence="1">Cell membrane</location>
        <topology evidence="1">Multi-pass membrane protein</topology>
    </subcellularLocation>
</comment>
<evidence type="ECO:0000259" key="8">
    <source>
        <dbReference type="Pfam" id="PF02687"/>
    </source>
</evidence>
<dbReference type="AlphaFoldDB" id="A0A1H9BBN6"/>
<keyword evidence="5 7" id="KW-0472">Membrane</keyword>
<keyword evidence="2" id="KW-1003">Cell membrane</keyword>
<evidence type="ECO:0000313" key="10">
    <source>
        <dbReference type="EMBL" id="SEP86073.1"/>
    </source>
</evidence>
<dbReference type="InterPro" id="IPR025857">
    <property type="entry name" value="MacB_PCD"/>
</dbReference>